<reference evidence="2 3" key="1">
    <citation type="submission" date="2024-03" db="EMBL/GenBank/DDBJ databases">
        <authorList>
            <person name="Shriver K.J."/>
            <person name="Jarquin D.M."/>
            <person name="Bolanos-Abarca L."/>
            <person name="Cohen Z.M."/>
            <person name="Hayes E."/>
            <person name="Mustafa Y."/>
            <person name="Pacheco-Mendoza M."/>
            <person name="Broussard A.C."/>
            <person name="Fogarty M.P."/>
            <person name="Ko C."/>
            <person name="Russell D.A."/>
            <person name="Jacobs-Sera D."/>
            <person name="Hatfull G.F."/>
        </authorList>
    </citation>
    <scope>NUCLEOTIDE SEQUENCE [LARGE SCALE GENOMIC DNA]</scope>
</reference>
<protein>
    <submittedName>
        <fullName evidence="2">Uncharacterized protein</fullName>
    </submittedName>
</protein>
<evidence type="ECO:0000313" key="3">
    <source>
        <dbReference type="Proteomes" id="UP001494874"/>
    </source>
</evidence>
<proteinExistence type="predicted"/>
<keyword evidence="1" id="KW-0472">Membrane</keyword>
<evidence type="ECO:0000313" key="2">
    <source>
        <dbReference type="EMBL" id="XAO35515.1"/>
    </source>
</evidence>
<keyword evidence="1" id="KW-1133">Transmembrane helix</keyword>
<feature type="transmembrane region" description="Helical" evidence="1">
    <location>
        <begin position="9"/>
        <end position="29"/>
    </location>
</feature>
<sequence>MVSRAQERLLWIAAVVVTAWLGVAAFLAVTL</sequence>
<organism evidence="2 3">
    <name type="scientific">Gordonia phage Morgana</name>
    <dbReference type="NCBI Taxonomy" id="3137292"/>
    <lineage>
        <taxon>Viruses</taxon>
        <taxon>Duplodnaviria</taxon>
        <taxon>Heunggongvirae</taxon>
        <taxon>Uroviricota</taxon>
        <taxon>Caudoviricetes</taxon>
        <taxon>Kruegerviridae</taxon>
        <taxon>Cafassovirus</taxon>
        <taxon>Cafassovirus morgana</taxon>
    </lineage>
</organism>
<gene>
    <name evidence="2" type="primary">81</name>
    <name evidence="2" type="ORF">SEA_MORGANA_81</name>
</gene>
<accession>A0AAX4RCW8</accession>
<evidence type="ECO:0000256" key="1">
    <source>
        <dbReference type="SAM" id="Phobius"/>
    </source>
</evidence>
<keyword evidence="3" id="KW-1185">Reference proteome</keyword>
<dbReference type="Proteomes" id="UP001494874">
    <property type="component" value="Segment"/>
</dbReference>
<keyword evidence="1" id="KW-0812">Transmembrane</keyword>
<name>A0AAX4RCW8_9CAUD</name>
<dbReference type="EMBL" id="PP537962">
    <property type="protein sequence ID" value="XAO35515.1"/>
    <property type="molecule type" value="Genomic_DNA"/>
</dbReference>